<dbReference type="Gene3D" id="1.25.40.10">
    <property type="entry name" value="Tetratricopeptide repeat domain"/>
    <property type="match status" value="2"/>
</dbReference>
<dbReference type="InterPro" id="IPR019734">
    <property type="entry name" value="TPR_rpt"/>
</dbReference>
<feature type="repeat" description="TPR" evidence="1">
    <location>
        <begin position="218"/>
        <end position="251"/>
    </location>
</feature>
<dbReference type="AlphaFoldDB" id="A0A1Y1S6V1"/>
<dbReference type="OrthoDB" id="2190636at2759"/>
<dbReference type="InterPro" id="IPR011990">
    <property type="entry name" value="TPR-like_helical_dom_sf"/>
</dbReference>
<feature type="repeat" description="TPR" evidence="1">
    <location>
        <begin position="510"/>
        <end position="543"/>
    </location>
</feature>
<evidence type="ECO:0008006" key="4">
    <source>
        <dbReference type="Google" id="ProtNLM"/>
    </source>
</evidence>
<sequence>MSEAECTGISTFVQNIEKKKYDPREVFAYSTAHSGNFDDCWLVLDTFLKTVPESNELLRDEILAYQIALYINNKRDPTDLLANIKNGHLPKILVVKGFYCYNKGIYEQAYKLFQEAKYRKGMEMCYVYTNKKKVIEGKNELFKVFVDPARWGGLTIDEIRNSDSLKYIAGDNNILYRMKLSSKYDDAKNVNVLLNNIKVDLDYVEKLKDTRDKLKYTAEVDYLIGMIYHKMGTIDKAIEYYEDSIKCDASYMPAVYNLCRIKHRIAAETLGYVEVEDFNAITKYHDGAKDIDLSKCSDRIRRILSMNMSKKTMMSDLERNSDELKLNEAIVLNNLGVFNNNPNKIREAIEIEKNESRRRHFTYNLGLLTGDSSKMRESGLPEGEINAEYAEFKKTGKEMTDSIYRSYLNETEIEFDGDQETEEFQNGINGYFIYKKLVKSIDQNSEIAATPEQFRLLNNLYDLAAKTSSFYVLNMLAVVYVKLGYFDKADLIFRQLENDLKTGKFDQFKDALFTNMGNMHVMNGDYNRAAQYYTKKSAIDESELDEIADKITDIKIVEKVIGKSSGFDKLSKQVKVTKTRMLLEQDVEKAEEYAKKEDIQSLVQNDINRQKEKEKTKQLQIRQLREQRKRFKGE</sequence>
<keyword evidence="3" id="KW-1185">Reference proteome</keyword>
<protein>
    <recommendedName>
        <fullName evidence="4">Tetratricopeptide repeat protein</fullName>
    </recommendedName>
</protein>
<dbReference type="PROSITE" id="PS50005">
    <property type="entry name" value="TPR"/>
    <property type="match status" value="2"/>
</dbReference>
<evidence type="ECO:0000313" key="2">
    <source>
        <dbReference type="EMBL" id="ORD94162.1"/>
    </source>
</evidence>
<keyword evidence="1" id="KW-0802">TPR repeat</keyword>
<accession>A0A1Y1S6V1</accession>
<organism evidence="2 3">
    <name type="scientific">Enterospora canceri</name>
    <dbReference type="NCBI Taxonomy" id="1081671"/>
    <lineage>
        <taxon>Eukaryota</taxon>
        <taxon>Fungi</taxon>
        <taxon>Fungi incertae sedis</taxon>
        <taxon>Microsporidia</taxon>
        <taxon>Enterocytozoonidae</taxon>
        <taxon>Enterospora</taxon>
    </lineage>
</organism>
<gene>
    <name evidence="2" type="ORF">ECANGB1_1056</name>
</gene>
<evidence type="ECO:0000256" key="1">
    <source>
        <dbReference type="PROSITE-ProRule" id="PRU00339"/>
    </source>
</evidence>
<dbReference type="Pfam" id="PF13181">
    <property type="entry name" value="TPR_8"/>
    <property type="match status" value="1"/>
</dbReference>
<reference evidence="2 3" key="1">
    <citation type="journal article" date="2017" name="Environ. Microbiol.">
        <title>Decay of the glycolytic pathway and adaptation to intranuclear parasitism within Enterocytozoonidae microsporidia.</title>
        <authorList>
            <person name="Wiredu Boakye D."/>
            <person name="Jaroenlak P."/>
            <person name="Prachumwat A."/>
            <person name="Williams T.A."/>
            <person name="Bateman K.S."/>
            <person name="Itsathitphaisarn O."/>
            <person name="Sritunyalucksana K."/>
            <person name="Paszkiewicz K.H."/>
            <person name="Moore K.A."/>
            <person name="Stentiford G.D."/>
            <person name="Williams B.A."/>
        </authorList>
    </citation>
    <scope>NUCLEOTIDE SEQUENCE [LARGE SCALE GENOMIC DNA]</scope>
    <source>
        <strain evidence="2 3">GB1</strain>
    </source>
</reference>
<dbReference type="VEuPathDB" id="MicrosporidiaDB:ECANGB1_1056"/>
<dbReference type="SUPFAM" id="SSF48452">
    <property type="entry name" value="TPR-like"/>
    <property type="match status" value="2"/>
</dbReference>
<proteinExistence type="predicted"/>
<name>A0A1Y1S6V1_9MICR</name>
<evidence type="ECO:0000313" key="3">
    <source>
        <dbReference type="Proteomes" id="UP000192639"/>
    </source>
</evidence>
<comment type="caution">
    <text evidence="2">The sequence shown here is derived from an EMBL/GenBank/DDBJ whole genome shotgun (WGS) entry which is preliminary data.</text>
</comment>
<dbReference type="EMBL" id="LWDP01000030">
    <property type="protein sequence ID" value="ORD94162.1"/>
    <property type="molecule type" value="Genomic_DNA"/>
</dbReference>
<dbReference type="SMART" id="SM00028">
    <property type="entry name" value="TPR"/>
    <property type="match status" value="3"/>
</dbReference>
<dbReference type="Proteomes" id="UP000192639">
    <property type="component" value="Unassembled WGS sequence"/>
</dbReference>